<evidence type="ECO:0000259" key="9">
    <source>
        <dbReference type="PROSITE" id="PS50011"/>
    </source>
</evidence>
<dbReference type="GO" id="GO:0004674">
    <property type="term" value="F:protein serine/threonine kinase activity"/>
    <property type="evidence" value="ECO:0007669"/>
    <property type="project" value="UniProtKB-KW"/>
</dbReference>
<keyword evidence="6 7" id="KW-0067">ATP-binding</keyword>
<feature type="domain" description="Protein kinase" evidence="9">
    <location>
        <begin position="139"/>
        <end position="414"/>
    </location>
</feature>
<dbReference type="InterPro" id="IPR011009">
    <property type="entry name" value="Kinase-like_dom_sf"/>
</dbReference>
<dbReference type="PANTHER" id="PTHR43289:SF6">
    <property type="entry name" value="SERINE_THREONINE-PROTEIN KINASE NEKL-3"/>
    <property type="match status" value="1"/>
</dbReference>
<keyword evidence="4 7" id="KW-0547">Nucleotide-binding</keyword>
<dbReference type="GO" id="GO:0005524">
    <property type="term" value="F:ATP binding"/>
    <property type="evidence" value="ECO:0007669"/>
    <property type="project" value="UniProtKB-UniRule"/>
</dbReference>
<evidence type="ECO:0000256" key="1">
    <source>
        <dbReference type="ARBA" id="ARBA00012513"/>
    </source>
</evidence>
<dbReference type="InterPro" id="IPR008271">
    <property type="entry name" value="Ser/Thr_kinase_AS"/>
</dbReference>
<dbReference type="Pfam" id="PF00069">
    <property type="entry name" value="Pkinase"/>
    <property type="match status" value="1"/>
</dbReference>
<keyword evidence="2" id="KW-0723">Serine/threonine-protein kinase</keyword>
<gene>
    <name evidence="10" type="ORF">LK07_00165</name>
</gene>
<evidence type="ECO:0000256" key="3">
    <source>
        <dbReference type="ARBA" id="ARBA00022679"/>
    </source>
</evidence>
<proteinExistence type="predicted"/>
<dbReference type="Gene3D" id="1.10.510.10">
    <property type="entry name" value="Transferase(Phosphotransferase) domain 1"/>
    <property type="match status" value="1"/>
</dbReference>
<dbReference type="AlphaFoldDB" id="A0A221NSE5"/>
<evidence type="ECO:0000256" key="2">
    <source>
        <dbReference type="ARBA" id="ARBA00022527"/>
    </source>
</evidence>
<evidence type="ECO:0000256" key="4">
    <source>
        <dbReference type="ARBA" id="ARBA00022741"/>
    </source>
</evidence>
<dbReference type="InterPro" id="IPR017441">
    <property type="entry name" value="Protein_kinase_ATP_BS"/>
</dbReference>
<dbReference type="PROSITE" id="PS50011">
    <property type="entry name" value="PROTEIN_KINASE_DOM"/>
    <property type="match status" value="1"/>
</dbReference>
<feature type="compositionally biased region" description="Low complexity" evidence="8">
    <location>
        <begin position="58"/>
        <end position="72"/>
    </location>
</feature>
<dbReference type="EC" id="2.7.11.1" evidence="1"/>
<dbReference type="PROSITE" id="PS00107">
    <property type="entry name" value="PROTEIN_KINASE_ATP"/>
    <property type="match status" value="1"/>
</dbReference>
<dbReference type="Proteomes" id="UP000031501">
    <property type="component" value="Chromosome"/>
</dbReference>
<feature type="region of interest" description="Disordered" evidence="8">
    <location>
        <begin position="1"/>
        <end position="88"/>
    </location>
</feature>
<keyword evidence="5" id="KW-0418">Kinase</keyword>
<protein>
    <recommendedName>
        <fullName evidence="1">non-specific serine/threonine protein kinase</fullName>
        <ecNumber evidence="1">2.7.11.1</ecNumber>
    </recommendedName>
</protein>
<evidence type="ECO:0000256" key="7">
    <source>
        <dbReference type="PROSITE-ProRule" id="PRU10141"/>
    </source>
</evidence>
<dbReference type="EMBL" id="CP022433">
    <property type="protein sequence ID" value="ASN22708.1"/>
    <property type="molecule type" value="Genomic_DNA"/>
</dbReference>
<keyword evidence="11" id="KW-1185">Reference proteome</keyword>
<evidence type="ECO:0000256" key="6">
    <source>
        <dbReference type="ARBA" id="ARBA00022840"/>
    </source>
</evidence>
<dbReference type="SMART" id="SM00220">
    <property type="entry name" value="S_TKc"/>
    <property type="match status" value="1"/>
</dbReference>
<dbReference type="PROSITE" id="PS00108">
    <property type="entry name" value="PROTEIN_KINASE_ST"/>
    <property type="match status" value="1"/>
</dbReference>
<feature type="binding site" evidence="7">
    <location>
        <position position="168"/>
    </location>
    <ligand>
        <name>ATP</name>
        <dbReference type="ChEBI" id="CHEBI:30616"/>
    </ligand>
</feature>
<dbReference type="PANTHER" id="PTHR43289">
    <property type="entry name" value="MITOGEN-ACTIVATED PROTEIN KINASE KINASE KINASE 20-RELATED"/>
    <property type="match status" value="1"/>
</dbReference>
<feature type="region of interest" description="Disordered" evidence="8">
    <location>
        <begin position="541"/>
        <end position="578"/>
    </location>
</feature>
<dbReference type="SUPFAM" id="SSF56112">
    <property type="entry name" value="Protein kinase-like (PK-like)"/>
    <property type="match status" value="1"/>
</dbReference>
<reference evidence="10 11" key="1">
    <citation type="submission" date="2017-07" db="EMBL/GenBank/DDBJ databases">
        <title>Genome sequence of Streptomyces pluripotens MUSC 137T.</title>
        <authorList>
            <person name="Ser H.-L."/>
            <person name="Lee L.-H."/>
        </authorList>
    </citation>
    <scope>NUCLEOTIDE SEQUENCE [LARGE SCALE GENOMIC DNA]</scope>
    <source>
        <strain evidence="10 11">MUSC 137</strain>
    </source>
</reference>
<feature type="compositionally biased region" description="Low complexity" evidence="8">
    <location>
        <begin position="1"/>
        <end position="19"/>
    </location>
</feature>
<evidence type="ECO:0000256" key="5">
    <source>
        <dbReference type="ARBA" id="ARBA00022777"/>
    </source>
</evidence>
<evidence type="ECO:0000256" key="8">
    <source>
        <dbReference type="SAM" id="MobiDB-lite"/>
    </source>
</evidence>
<accession>A0A221NSE5</accession>
<evidence type="ECO:0000313" key="10">
    <source>
        <dbReference type="EMBL" id="ASN22708.1"/>
    </source>
</evidence>
<dbReference type="Gene3D" id="3.30.200.20">
    <property type="entry name" value="Phosphorylase Kinase, domain 1"/>
    <property type="match status" value="1"/>
</dbReference>
<keyword evidence="3" id="KW-0808">Transferase</keyword>
<evidence type="ECO:0000313" key="11">
    <source>
        <dbReference type="Proteomes" id="UP000031501"/>
    </source>
</evidence>
<dbReference type="CDD" id="cd14014">
    <property type="entry name" value="STKc_PknB_like"/>
    <property type="match status" value="1"/>
</dbReference>
<organism evidence="10 11">
    <name type="scientific">Streptomyces pluripotens</name>
    <dbReference type="NCBI Taxonomy" id="1355015"/>
    <lineage>
        <taxon>Bacteria</taxon>
        <taxon>Bacillati</taxon>
        <taxon>Actinomycetota</taxon>
        <taxon>Actinomycetes</taxon>
        <taxon>Kitasatosporales</taxon>
        <taxon>Streptomycetaceae</taxon>
        <taxon>Streptomyces</taxon>
    </lineage>
</organism>
<sequence>MRDPPGRTGAGPAAATGLPQTHEHRGRGLGCGLRPDARCGDPPGLRVLSRVRPEAVPHRSGAAAHGGRRPPAQRTRRSDRNAGATGLGRHHIRHLGRLFGLAARERGVRAVGTRRREDAMTTVTDSSDSSEGELIGGRYRLRALLGAGGMGEVWRAEDDRLDRQVAVKLIRSVAGHRHGAGEDDPGSPRRVARFRREAKKTAGLSGHPNIVTVYDFGEDPLHIVMELVQGVPLDVRLRLEGLPAPAEVVAWGVQVCDALATAHESHVVHRDLKPSNLIVTGGQTIKVLDFGAAGLLPSGHAPAVDGEPPLTASGVFVGTAPYAAPEQIRGHRVDRRADLYSLGCLLYELTVGEPPFGTAPGGEVAARHLLQEPRGFPVRPQEVSPDFERLVLELLAKDPAARPQDAQTVRDRLTRLAPPDPVHIVGAPLRALNVGAGRPGGLRLARVFDLYAADGRPAIGAARERIALPEERAALLACLRDATPAVLLPDEPDRVDPVRGTVVPAAFRTDGTWVWSDQIAYYLSQYGYAPDPELRRHFVTRPQRQPEVTARRRSEAGRLVLAEPEGSLTGRPSSGFSL</sequence>
<name>A0A221NSE5_9ACTN</name>
<feature type="region of interest" description="Disordered" evidence="8">
    <location>
        <begin position="112"/>
        <end position="132"/>
    </location>
</feature>
<dbReference type="InterPro" id="IPR000719">
    <property type="entry name" value="Prot_kinase_dom"/>
</dbReference>